<accession>A0A154PI74</accession>
<dbReference type="AlphaFoldDB" id="A0A154PI74"/>
<organism evidence="2 3">
    <name type="scientific">Dufourea novaeangliae</name>
    <name type="common">Sweat bee</name>
    <dbReference type="NCBI Taxonomy" id="178035"/>
    <lineage>
        <taxon>Eukaryota</taxon>
        <taxon>Metazoa</taxon>
        <taxon>Ecdysozoa</taxon>
        <taxon>Arthropoda</taxon>
        <taxon>Hexapoda</taxon>
        <taxon>Insecta</taxon>
        <taxon>Pterygota</taxon>
        <taxon>Neoptera</taxon>
        <taxon>Endopterygota</taxon>
        <taxon>Hymenoptera</taxon>
        <taxon>Apocrita</taxon>
        <taxon>Aculeata</taxon>
        <taxon>Apoidea</taxon>
        <taxon>Anthophila</taxon>
        <taxon>Halictidae</taxon>
        <taxon>Rophitinae</taxon>
        <taxon>Dufourea</taxon>
    </lineage>
</organism>
<dbReference type="Proteomes" id="UP000076502">
    <property type="component" value="Unassembled WGS sequence"/>
</dbReference>
<evidence type="ECO:0000256" key="1">
    <source>
        <dbReference type="SAM" id="MobiDB-lite"/>
    </source>
</evidence>
<keyword evidence="3" id="KW-1185">Reference proteome</keyword>
<reference evidence="2 3" key="1">
    <citation type="submission" date="2015-07" db="EMBL/GenBank/DDBJ databases">
        <title>The genome of Dufourea novaeangliae.</title>
        <authorList>
            <person name="Pan H."/>
            <person name="Kapheim K."/>
        </authorList>
    </citation>
    <scope>NUCLEOTIDE SEQUENCE [LARGE SCALE GENOMIC DNA]</scope>
    <source>
        <strain evidence="2">0120121106</strain>
        <tissue evidence="2">Whole body</tissue>
    </source>
</reference>
<evidence type="ECO:0000313" key="2">
    <source>
        <dbReference type="EMBL" id="KZC11533.1"/>
    </source>
</evidence>
<protein>
    <submittedName>
        <fullName evidence="2">Uncharacterized protein</fullName>
    </submittedName>
</protein>
<dbReference type="EMBL" id="KQ434924">
    <property type="protein sequence ID" value="KZC11533.1"/>
    <property type="molecule type" value="Genomic_DNA"/>
</dbReference>
<evidence type="ECO:0000313" key="3">
    <source>
        <dbReference type="Proteomes" id="UP000076502"/>
    </source>
</evidence>
<sequence>MVHYATLSENEAHCNCEYCNKETENDAEGENEGATTPALYNEDSDGDGNRTICARDRDFNDRTFPSICHMLCYNRCLILRLSTFEENNTKKHIVNAYRNNYYKLRNGEC</sequence>
<proteinExistence type="predicted"/>
<name>A0A154PI74_DUFNO</name>
<feature type="region of interest" description="Disordered" evidence="1">
    <location>
        <begin position="24"/>
        <end position="43"/>
    </location>
</feature>
<gene>
    <name evidence="2" type="ORF">WN55_02815</name>
</gene>